<protein>
    <submittedName>
        <fullName evidence="2">Uncharacterized protein</fullName>
    </submittedName>
</protein>
<reference evidence="2 3" key="1">
    <citation type="submission" date="2021-02" db="EMBL/GenBank/DDBJ databases">
        <title>Variation within the Batrachochytrium salamandrivorans European outbreak.</title>
        <authorList>
            <person name="Kelly M."/>
            <person name="Pasmans F."/>
            <person name="Shea T.P."/>
            <person name="Munoz J.F."/>
            <person name="Carranza S."/>
            <person name="Cuomo C.A."/>
            <person name="Martel A."/>
        </authorList>
    </citation>
    <scope>NUCLEOTIDE SEQUENCE [LARGE SCALE GENOMIC DNA]</scope>
    <source>
        <strain evidence="2 3">AMFP18/2</strain>
    </source>
</reference>
<gene>
    <name evidence="2" type="ORF">BASA50_001957</name>
</gene>
<organism evidence="2 3">
    <name type="scientific">Batrachochytrium salamandrivorans</name>
    <dbReference type="NCBI Taxonomy" id="1357716"/>
    <lineage>
        <taxon>Eukaryota</taxon>
        <taxon>Fungi</taxon>
        <taxon>Fungi incertae sedis</taxon>
        <taxon>Chytridiomycota</taxon>
        <taxon>Chytridiomycota incertae sedis</taxon>
        <taxon>Chytridiomycetes</taxon>
        <taxon>Rhizophydiales</taxon>
        <taxon>Rhizophydiales incertae sedis</taxon>
        <taxon>Batrachochytrium</taxon>
    </lineage>
</organism>
<dbReference type="EMBL" id="JAFCIX010000024">
    <property type="protein sequence ID" value="KAH6600952.1"/>
    <property type="molecule type" value="Genomic_DNA"/>
</dbReference>
<comment type="caution">
    <text evidence="2">The sequence shown here is derived from an EMBL/GenBank/DDBJ whole genome shotgun (WGS) entry which is preliminary data.</text>
</comment>
<name>A0ABQ8FMQ2_9FUNG</name>
<keyword evidence="3" id="KW-1185">Reference proteome</keyword>
<feature type="signal peptide" evidence="1">
    <location>
        <begin position="1"/>
        <end position="16"/>
    </location>
</feature>
<sequence length="123" mass="13555">MIFPALLILLVSFCQGAPNPPTEIDPDRLQNSPITASFMCPDSTVRFTTDPKKVPPLLLSGLCNAARTAVEKLTSACLSIREKYQQEKEACKAARAHELHLEKMVKDADHDTMESKEAALMRG</sequence>
<evidence type="ECO:0000256" key="1">
    <source>
        <dbReference type="SAM" id="SignalP"/>
    </source>
</evidence>
<proteinExistence type="predicted"/>
<evidence type="ECO:0000313" key="3">
    <source>
        <dbReference type="Proteomes" id="UP001648503"/>
    </source>
</evidence>
<feature type="chain" id="PRO_5045120572" evidence="1">
    <location>
        <begin position="17"/>
        <end position="123"/>
    </location>
</feature>
<accession>A0ABQ8FMQ2</accession>
<evidence type="ECO:0000313" key="2">
    <source>
        <dbReference type="EMBL" id="KAH6600952.1"/>
    </source>
</evidence>
<keyword evidence="1" id="KW-0732">Signal</keyword>
<dbReference type="Proteomes" id="UP001648503">
    <property type="component" value="Unassembled WGS sequence"/>
</dbReference>